<keyword evidence="3" id="KW-1185">Reference proteome</keyword>
<dbReference type="InParanoid" id="A0LQA6"/>
<name>A0LQA6_SYNFM</name>
<protein>
    <submittedName>
        <fullName evidence="2">Uncharacterized protein</fullName>
    </submittedName>
</protein>
<reference evidence="2 3" key="1">
    <citation type="submission" date="2006-10" db="EMBL/GenBank/DDBJ databases">
        <title>Complete sequence of Syntrophobacter fumaroxidans MPOB.</title>
        <authorList>
            <consortium name="US DOE Joint Genome Institute"/>
            <person name="Copeland A."/>
            <person name="Lucas S."/>
            <person name="Lapidus A."/>
            <person name="Barry K."/>
            <person name="Detter J.C."/>
            <person name="Glavina del Rio T."/>
            <person name="Hammon N."/>
            <person name="Israni S."/>
            <person name="Pitluck S."/>
            <person name="Goltsman E.G."/>
            <person name="Martinez M."/>
            <person name="Schmutz J."/>
            <person name="Larimer F."/>
            <person name="Land M."/>
            <person name="Hauser L."/>
            <person name="Kyrpides N."/>
            <person name="Kim E."/>
            <person name="Boone D.R."/>
            <person name="Brockman F."/>
            <person name="Culley D."/>
            <person name="Ferry J."/>
            <person name="Gunsalus R."/>
            <person name="McInerney M.J."/>
            <person name="Morrison M."/>
            <person name="Plugge C."/>
            <person name="Rohlin L."/>
            <person name="Scholten J."/>
            <person name="Sieber J."/>
            <person name="Stams A.J.M."/>
            <person name="Worm P."/>
            <person name="Henstra A.M."/>
            <person name="Richardson P."/>
        </authorList>
    </citation>
    <scope>NUCLEOTIDE SEQUENCE [LARGE SCALE GENOMIC DNA]</scope>
    <source>
        <strain evidence="3">DSM 10017 / MPOB</strain>
    </source>
</reference>
<dbReference type="KEGG" id="sfu:Sfum_3939"/>
<dbReference type="Proteomes" id="UP000001784">
    <property type="component" value="Chromosome"/>
</dbReference>
<evidence type="ECO:0000313" key="2">
    <source>
        <dbReference type="EMBL" id="ABK19608.1"/>
    </source>
</evidence>
<sequence length="119" mass="13132" precursor="true">MQRSKGRNFKHRLRCLSSRRPRITGCPEDRGRAACPDRNPADRTAGNHISGPRLPVREQASPHGIPDATRFGNSKAGLFRGPKPPNFRGRRSDSRLKPPDESGTGFRSHASVHLESASI</sequence>
<feature type="compositionally biased region" description="Basic and acidic residues" evidence="1">
    <location>
        <begin position="90"/>
        <end position="100"/>
    </location>
</feature>
<gene>
    <name evidence="2" type="ordered locus">Sfum_3939</name>
</gene>
<evidence type="ECO:0000256" key="1">
    <source>
        <dbReference type="SAM" id="MobiDB-lite"/>
    </source>
</evidence>
<feature type="compositionally biased region" description="Basic residues" evidence="1">
    <location>
        <begin position="1"/>
        <end position="22"/>
    </location>
</feature>
<feature type="region of interest" description="Disordered" evidence="1">
    <location>
        <begin position="1"/>
        <end position="119"/>
    </location>
</feature>
<dbReference type="STRING" id="335543.Sfum_3939"/>
<dbReference type="HOGENOM" id="CLU_2060264_0_0_7"/>
<evidence type="ECO:0000313" key="3">
    <source>
        <dbReference type="Proteomes" id="UP000001784"/>
    </source>
</evidence>
<dbReference type="EMBL" id="CP000478">
    <property type="protein sequence ID" value="ABK19608.1"/>
    <property type="molecule type" value="Genomic_DNA"/>
</dbReference>
<proteinExistence type="predicted"/>
<dbReference type="AlphaFoldDB" id="A0LQA6"/>
<organism evidence="2 3">
    <name type="scientific">Syntrophobacter fumaroxidans (strain DSM 10017 / MPOB)</name>
    <dbReference type="NCBI Taxonomy" id="335543"/>
    <lineage>
        <taxon>Bacteria</taxon>
        <taxon>Pseudomonadati</taxon>
        <taxon>Thermodesulfobacteriota</taxon>
        <taxon>Syntrophobacteria</taxon>
        <taxon>Syntrophobacterales</taxon>
        <taxon>Syntrophobacteraceae</taxon>
        <taxon>Syntrophobacter</taxon>
    </lineage>
</organism>
<accession>A0LQA6</accession>